<dbReference type="OrthoDB" id="2404559at2759"/>
<dbReference type="SUPFAM" id="SSF56112">
    <property type="entry name" value="Protein kinase-like (PK-like)"/>
    <property type="match status" value="1"/>
</dbReference>
<comment type="caution">
    <text evidence="2">The sequence shown here is derived from an EMBL/GenBank/DDBJ whole genome shotgun (WGS) entry which is preliminary data.</text>
</comment>
<evidence type="ECO:0000313" key="3">
    <source>
        <dbReference type="Proteomes" id="UP001153678"/>
    </source>
</evidence>
<sequence length="228" mass="26003">AVYVEKPLIEPLTSFEPLIFTNDRIHLDKIARLFRALRLGGDNLKTYYNSLPPSVVTDVDPQRSLCGLYMIVMEYVNGQKLRDCDLEDTERKKIINDIEVAINHLHTNDIVFADLRDSNILVIKDDDEKYSGMLVDFDWAGRDNAFTVLSCGHTYHRGCIEKNYLLTQKNKCLFPGCTATVEAVIPERRFSVSSHSSTSSIVRRMSNQLQINSPVIQEEVSNQEMDVD</sequence>
<dbReference type="SUPFAM" id="SSF57850">
    <property type="entry name" value="RING/U-box"/>
    <property type="match status" value="1"/>
</dbReference>
<dbReference type="Proteomes" id="UP001153678">
    <property type="component" value="Unassembled WGS sequence"/>
</dbReference>
<dbReference type="GO" id="GO:0005524">
    <property type="term" value="F:ATP binding"/>
    <property type="evidence" value="ECO:0007669"/>
    <property type="project" value="InterPro"/>
</dbReference>
<dbReference type="Gene3D" id="3.30.40.10">
    <property type="entry name" value="Zinc/RING finger domain, C3HC4 (zinc finger)"/>
    <property type="match status" value="1"/>
</dbReference>
<dbReference type="Pfam" id="PF00069">
    <property type="entry name" value="Pkinase"/>
    <property type="match status" value="1"/>
</dbReference>
<gene>
    <name evidence="2" type="ORF">FWILDA_LOCUS16106</name>
</gene>
<dbReference type="GO" id="GO:0004672">
    <property type="term" value="F:protein kinase activity"/>
    <property type="evidence" value="ECO:0007669"/>
    <property type="project" value="InterPro"/>
</dbReference>
<name>A0A9W4T5P1_9GLOM</name>
<accession>A0A9W4T5P1</accession>
<organism evidence="2 3">
    <name type="scientific">Funneliformis geosporum</name>
    <dbReference type="NCBI Taxonomy" id="1117311"/>
    <lineage>
        <taxon>Eukaryota</taxon>
        <taxon>Fungi</taxon>
        <taxon>Fungi incertae sedis</taxon>
        <taxon>Mucoromycota</taxon>
        <taxon>Glomeromycotina</taxon>
        <taxon>Glomeromycetes</taxon>
        <taxon>Glomerales</taxon>
        <taxon>Glomeraceae</taxon>
        <taxon>Funneliformis</taxon>
    </lineage>
</organism>
<dbReference type="InterPro" id="IPR011009">
    <property type="entry name" value="Kinase-like_dom_sf"/>
</dbReference>
<feature type="non-terminal residue" evidence="2">
    <location>
        <position position="1"/>
    </location>
</feature>
<dbReference type="InterPro" id="IPR013083">
    <property type="entry name" value="Znf_RING/FYVE/PHD"/>
</dbReference>
<feature type="domain" description="Protein kinase" evidence="1">
    <location>
        <begin position="1"/>
        <end position="228"/>
    </location>
</feature>
<proteinExistence type="predicted"/>
<dbReference type="AlphaFoldDB" id="A0A9W4T5P1"/>
<keyword evidence="3" id="KW-1185">Reference proteome</keyword>
<reference evidence="2" key="1">
    <citation type="submission" date="2022-08" db="EMBL/GenBank/DDBJ databases">
        <authorList>
            <person name="Kallberg Y."/>
            <person name="Tangrot J."/>
            <person name="Rosling A."/>
        </authorList>
    </citation>
    <scope>NUCLEOTIDE SEQUENCE</scope>
    <source>
        <strain evidence="2">Wild A</strain>
    </source>
</reference>
<dbReference type="PROSITE" id="PS50011">
    <property type="entry name" value="PROTEIN_KINASE_DOM"/>
    <property type="match status" value="1"/>
</dbReference>
<evidence type="ECO:0000259" key="1">
    <source>
        <dbReference type="PROSITE" id="PS50011"/>
    </source>
</evidence>
<dbReference type="EMBL" id="CAMKVN010009673">
    <property type="protein sequence ID" value="CAI2193498.1"/>
    <property type="molecule type" value="Genomic_DNA"/>
</dbReference>
<dbReference type="Gene3D" id="1.10.510.10">
    <property type="entry name" value="Transferase(Phosphotransferase) domain 1"/>
    <property type="match status" value="1"/>
</dbReference>
<dbReference type="InterPro" id="IPR000719">
    <property type="entry name" value="Prot_kinase_dom"/>
</dbReference>
<evidence type="ECO:0000313" key="2">
    <source>
        <dbReference type="EMBL" id="CAI2193498.1"/>
    </source>
</evidence>
<feature type="non-terminal residue" evidence="2">
    <location>
        <position position="228"/>
    </location>
</feature>
<protein>
    <submittedName>
        <fullName evidence="2">15207_t:CDS:1</fullName>
    </submittedName>
</protein>